<keyword evidence="2" id="KW-1185">Reference proteome</keyword>
<proteinExistence type="predicted"/>
<dbReference type="RefSeq" id="XP_033685015.1">
    <property type="nucleotide sequence ID" value="XM_033821688.1"/>
</dbReference>
<name>A0A6A6IHX1_9PLEO</name>
<evidence type="ECO:0000313" key="1">
    <source>
        <dbReference type="EMBL" id="KAF2250011.1"/>
    </source>
</evidence>
<sequence length="108" mass="11774">MRISTTCGATRLGPSPYCSQHSLGSSDPSHAVDRRARRARFSAPAFTPVPQYAPADITPILEAPVKNGPMCSRSAMHPIHKGSIGSPAAMEDSYQIILCWRISRYYPT</sequence>
<dbReference type="GeneID" id="54575018"/>
<gene>
    <name evidence="1" type="ORF">BU26DRAFT_294211</name>
</gene>
<dbReference type="EMBL" id="ML987194">
    <property type="protein sequence ID" value="KAF2250011.1"/>
    <property type="molecule type" value="Genomic_DNA"/>
</dbReference>
<evidence type="ECO:0000313" key="2">
    <source>
        <dbReference type="Proteomes" id="UP000800094"/>
    </source>
</evidence>
<dbReference type="AlphaFoldDB" id="A0A6A6IHX1"/>
<organism evidence="1 2">
    <name type="scientific">Trematosphaeria pertusa</name>
    <dbReference type="NCBI Taxonomy" id="390896"/>
    <lineage>
        <taxon>Eukaryota</taxon>
        <taxon>Fungi</taxon>
        <taxon>Dikarya</taxon>
        <taxon>Ascomycota</taxon>
        <taxon>Pezizomycotina</taxon>
        <taxon>Dothideomycetes</taxon>
        <taxon>Pleosporomycetidae</taxon>
        <taxon>Pleosporales</taxon>
        <taxon>Massarineae</taxon>
        <taxon>Trematosphaeriaceae</taxon>
        <taxon>Trematosphaeria</taxon>
    </lineage>
</organism>
<accession>A0A6A6IHX1</accession>
<reference evidence="1" key="1">
    <citation type="journal article" date="2020" name="Stud. Mycol.">
        <title>101 Dothideomycetes genomes: a test case for predicting lifestyles and emergence of pathogens.</title>
        <authorList>
            <person name="Haridas S."/>
            <person name="Albert R."/>
            <person name="Binder M."/>
            <person name="Bloem J."/>
            <person name="Labutti K."/>
            <person name="Salamov A."/>
            <person name="Andreopoulos B."/>
            <person name="Baker S."/>
            <person name="Barry K."/>
            <person name="Bills G."/>
            <person name="Bluhm B."/>
            <person name="Cannon C."/>
            <person name="Castanera R."/>
            <person name="Culley D."/>
            <person name="Daum C."/>
            <person name="Ezra D."/>
            <person name="Gonzalez J."/>
            <person name="Henrissat B."/>
            <person name="Kuo A."/>
            <person name="Liang C."/>
            <person name="Lipzen A."/>
            <person name="Lutzoni F."/>
            <person name="Magnuson J."/>
            <person name="Mondo S."/>
            <person name="Nolan M."/>
            <person name="Ohm R."/>
            <person name="Pangilinan J."/>
            <person name="Park H.-J."/>
            <person name="Ramirez L."/>
            <person name="Alfaro M."/>
            <person name="Sun H."/>
            <person name="Tritt A."/>
            <person name="Yoshinaga Y."/>
            <person name="Zwiers L.-H."/>
            <person name="Turgeon B."/>
            <person name="Goodwin S."/>
            <person name="Spatafora J."/>
            <person name="Crous P."/>
            <person name="Grigoriev I."/>
        </authorList>
    </citation>
    <scope>NUCLEOTIDE SEQUENCE</scope>
    <source>
        <strain evidence="1">CBS 122368</strain>
    </source>
</reference>
<protein>
    <submittedName>
        <fullName evidence="1">Uncharacterized protein</fullName>
    </submittedName>
</protein>
<dbReference type="Proteomes" id="UP000800094">
    <property type="component" value="Unassembled WGS sequence"/>
</dbReference>